<dbReference type="Proteomes" id="UP000761574">
    <property type="component" value="Unassembled WGS sequence"/>
</dbReference>
<accession>A0ABQ4P7Q9</accession>
<protein>
    <submittedName>
        <fullName evidence="2">Nitrous oxide reductase accessory protein NosL</fullName>
    </submittedName>
</protein>
<evidence type="ECO:0000313" key="3">
    <source>
        <dbReference type="Proteomes" id="UP000761574"/>
    </source>
</evidence>
<dbReference type="Gene3D" id="3.30.70.2050">
    <property type="match status" value="1"/>
</dbReference>
<dbReference type="InterPro" id="IPR008719">
    <property type="entry name" value="N2O_reductase_NosL"/>
</dbReference>
<gene>
    <name evidence="2" type="primary">nosL</name>
    <name evidence="2" type="ORF">TUM4630_07050</name>
</gene>
<organism evidence="2 3">
    <name type="scientific">Shewanella algidipiscicola</name>
    <dbReference type="NCBI Taxonomy" id="614070"/>
    <lineage>
        <taxon>Bacteria</taxon>
        <taxon>Pseudomonadati</taxon>
        <taxon>Pseudomonadota</taxon>
        <taxon>Gammaproteobacteria</taxon>
        <taxon>Alteromonadales</taxon>
        <taxon>Shewanellaceae</taxon>
        <taxon>Shewanella</taxon>
    </lineage>
</organism>
<feature type="chain" id="PRO_5045276913" evidence="1">
    <location>
        <begin position="27"/>
        <end position="164"/>
    </location>
</feature>
<dbReference type="Gene3D" id="3.30.70.2060">
    <property type="match status" value="1"/>
</dbReference>
<name>A0ABQ4P7Q9_9GAMM</name>
<dbReference type="SUPFAM" id="SSF160387">
    <property type="entry name" value="NosL/MerB-like"/>
    <property type="match status" value="1"/>
</dbReference>
<sequence length="164" mass="17918">MAIRAPLLVILLSLVTLGCDTASVNAAHDHANAIGEHERCHMCGMMIKKYPGPKGELLLSGGEINPSFCSTRDMFMFALQPENQRQISHAYVHDMAVTDWDHPDDSAFIDATQAWYVYGTSRKAVMGSAVAPFSTAEAAEQFAREYGGAVFSYEQITLSLLTAE</sequence>
<keyword evidence="3" id="KW-1185">Reference proteome</keyword>
<dbReference type="PROSITE" id="PS51257">
    <property type="entry name" value="PROKAR_LIPOPROTEIN"/>
    <property type="match status" value="1"/>
</dbReference>
<dbReference type="EMBL" id="BPFB01000006">
    <property type="protein sequence ID" value="GIU43530.1"/>
    <property type="molecule type" value="Genomic_DNA"/>
</dbReference>
<keyword evidence="1" id="KW-0732">Signal</keyword>
<evidence type="ECO:0000313" key="2">
    <source>
        <dbReference type="EMBL" id="GIU43530.1"/>
    </source>
</evidence>
<reference evidence="2 3" key="1">
    <citation type="submission" date="2021-05" db="EMBL/GenBank/DDBJ databases">
        <title>Molecular characterization for Shewanella algae harboring chromosomal blaOXA-55-like strains isolated from clinical and environment sample.</title>
        <authorList>
            <person name="Ohama Y."/>
            <person name="Aoki K."/>
            <person name="Harada S."/>
            <person name="Moriya K."/>
            <person name="Ishii Y."/>
            <person name="Tateda K."/>
        </authorList>
    </citation>
    <scope>NUCLEOTIDE SEQUENCE [LARGE SCALE GENOMIC DNA]</scope>
    <source>
        <strain evidence="2 3">LMG 23746</strain>
    </source>
</reference>
<proteinExistence type="predicted"/>
<feature type="signal peptide" evidence="1">
    <location>
        <begin position="1"/>
        <end position="26"/>
    </location>
</feature>
<dbReference type="PANTHER" id="PTHR41247">
    <property type="entry name" value="HTH-TYPE TRANSCRIPTIONAL REPRESSOR YCNK"/>
    <property type="match status" value="1"/>
</dbReference>
<comment type="caution">
    <text evidence="2">The sequence shown here is derived from an EMBL/GenBank/DDBJ whole genome shotgun (WGS) entry which is preliminary data.</text>
</comment>
<evidence type="ECO:0000256" key="1">
    <source>
        <dbReference type="SAM" id="SignalP"/>
    </source>
</evidence>
<dbReference type="Pfam" id="PF05573">
    <property type="entry name" value="NosL"/>
    <property type="match status" value="1"/>
</dbReference>
<dbReference type="PANTHER" id="PTHR41247:SF1">
    <property type="entry name" value="HTH-TYPE TRANSCRIPTIONAL REPRESSOR YCNK"/>
    <property type="match status" value="1"/>
</dbReference>
<dbReference type="RefSeq" id="WP_119977123.1">
    <property type="nucleotide sequence ID" value="NZ_BPFB01000006.1"/>
</dbReference>